<dbReference type="InterPro" id="IPR023198">
    <property type="entry name" value="PGP-like_dom2"/>
</dbReference>
<reference evidence="1" key="1">
    <citation type="submission" date="2017-09" db="EMBL/GenBank/DDBJ databases">
        <title>Polyketide synthases of a Diaporthe helianthi virulent isolate.</title>
        <authorList>
            <person name="Baroncelli R."/>
        </authorList>
    </citation>
    <scope>NUCLEOTIDE SEQUENCE [LARGE SCALE GENOMIC DNA]</scope>
    <source>
        <strain evidence="1">7/96</strain>
    </source>
</reference>
<dbReference type="InterPro" id="IPR051806">
    <property type="entry name" value="HAD-like_SPP"/>
</dbReference>
<dbReference type="NCBIfam" id="TIGR01509">
    <property type="entry name" value="HAD-SF-IA-v3"/>
    <property type="match status" value="1"/>
</dbReference>
<dbReference type="EMBL" id="MAVT02002096">
    <property type="protein sequence ID" value="POS69646.1"/>
    <property type="molecule type" value="Genomic_DNA"/>
</dbReference>
<gene>
    <name evidence="1" type="ORF">DHEL01_v211961</name>
</gene>
<evidence type="ECO:0000313" key="2">
    <source>
        <dbReference type="Proteomes" id="UP000094444"/>
    </source>
</evidence>
<proteinExistence type="predicted"/>
<name>A0A2P5HHB4_DIAHE</name>
<sequence>MSPVPTSETITCRGLLLDLDGTLVDSTVAVGRFWNSIAKELDTDPKLILETCHGRRTIDTLRMLCPEKASWEYVREIEGRIPTIHGEGAAVINGAQAFLGGIIESEAPWAIVTSGSKPLAQGWLNKLGLPHPSQLITAESVENGKPDPACYILGLQAIGASEANDVIVLEDSPTGILAAKAAGCQVIGLVTSHTLEQVWNAKPDWVVRDLASIHILGCTDGNIRLHITELLLV</sequence>
<accession>A0A2P5HHB4</accession>
<organism evidence="1 2">
    <name type="scientific">Diaporthe helianthi</name>
    <dbReference type="NCBI Taxonomy" id="158607"/>
    <lineage>
        <taxon>Eukaryota</taxon>
        <taxon>Fungi</taxon>
        <taxon>Dikarya</taxon>
        <taxon>Ascomycota</taxon>
        <taxon>Pezizomycotina</taxon>
        <taxon>Sordariomycetes</taxon>
        <taxon>Sordariomycetidae</taxon>
        <taxon>Diaporthales</taxon>
        <taxon>Diaporthaceae</taxon>
        <taxon>Diaporthe</taxon>
    </lineage>
</organism>
<protein>
    <submittedName>
        <fullName evidence="1">Haloacid dehalogenase-like hydrolase</fullName>
    </submittedName>
</protein>
<dbReference type="PANTHER" id="PTHR43481">
    <property type="entry name" value="FRUCTOSE-1-PHOSPHATE PHOSPHATASE"/>
    <property type="match status" value="1"/>
</dbReference>
<comment type="caution">
    <text evidence="1">The sequence shown here is derived from an EMBL/GenBank/DDBJ whole genome shotgun (WGS) entry which is preliminary data.</text>
</comment>
<dbReference type="Proteomes" id="UP000094444">
    <property type="component" value="Unassembled WGS sequence"/>
</dbReference>
<dbReference type="Pfam" id="PF13419">
    <property type="entry name" value="HAD_2"/>
    <property type="match status" value="1"/>
</dbReference>
<dbReference type="InterPro" id="IPR023214">
    <property type="entry name" value="HAD_sf"/>
</dbReference>
<dbReference type="InParanoid" id="A0A2P5HHB4"/>
<dbReference type="GO" id="GO:0050308">
    <property type="term" value="F:sugar-phosphatase activity"/>
    <property type="evidence" value="ECO:0007669"/>
    <property type="project" value="TreeGrafter"/>
</dbReference>
<dbReference type="FunCoup" id="A0A2P5HHB4">
    <property type="interactions" value="384"/>
</dbReference>
<keyword evidence="2" id="KW-1185">Reference proteome</keyword>
<dbReference type="SFLD" id="SFLDG01129">
    <property type="entry name" value="C1.5:_HAD__Beta-PGM__Phosphata"/>
    <property type="match status" value="1"/>
</dbReference>
<dbReference type="AlphaFoldDB" id="A0A2P5HHB4"/>
<dbReference type="OrthoDB" id="40579at2759"/>
<dbReference type="SUPFAM" id="SSF56784">
    <property type="entry name" value="HAD-like"/>
    <property type="match status" value="1"/>
</dbReference>
<dbReference type="InterPro" id="IPR006439">
    <property type="entry name" value="HAD-SF_hydro_IA"/>
</dbReference>
<dbReference type="PANTHER" id="PTHR43481:SF4">
    <property type="entry name" value="GLYCEROL-1-PHOSPHATE PHOSPHOHYDROLASE 1-RELATED"/>
    <property type="match status" value="1"/>
</dbReference>
<dbReference type="STRING" id="158607.A0A2P5HHB4"/>
<dbReference type="InterPro" id="IPR036412">
    <property type="entry name" value="HAD-like_sf"/>
</dbReference>
<dbReference type="InterPro" id="IPR041492">
    <property type="entry name" value="HAD_2"/>
</dbReference>
<dbReference type="Gene3D" id="1.10.150.240">
    <property type="entry name" value="Putative phosphatase, domain 2"/>
    <property type="match status" value="1"/>
</dbReference>
<evidence type="ECO:0000313" key="1">
    <source>
        <dbReference type="EMBL" id="POS69646.1"/>
    </source>
</evidence>
<dbReference type="Gene3D" id="3.40.50.1000">
    <property type="entry name" value="HAD superfamily/HAD-like"/>
    <property type="match status" value="1"/>
</dbReference>
<dbReference type="SFLD" id="SFLDS00003">
    <property type="entry name" value="Haloacid_Dehalogenase"/>
    <property type="match status" value="1"/>
</dbReference>